<dbReference type="EMBL" id="GEDG01032178">
    <property type="protein sequence ID" value="JAP10954.1"/>
    <property type="molecule type" value="Transcribed_RNA"/>
</dbReference>
<sequence>MHRDRPIIDQVDLHFCSKDTIFDGILFVSFLEFLNQRGIEGFCFLRRHRDMKIRLVSLQNPI</sequence>
<reference evidence="1" key="1">
    <citation type="submission" date="2015-12" db="EMBL/GenBank/DDBJ databases">
        <title>Gene expression during late stages of embryo sac development: a critical building block for successful pollen-pistil interactions.</title>
        <authorList>
            <person name="Liu Y."/>
            <person name="Joly V."/>
            <person name="Sabar M."/>
            <person name="Matton D.P."/>
        </authorList>
    </citation>
    <scope>NUCLEOTIDE SEQUENCE</scope>
</reference>
<evidence type="ECO:0000313" key="1">
    <source>
        <dbReference type="EMBL" id="JAP10954.1"/>
    </source>
</evidence>
<organism evidence="1">
    <name type="scientific">Solanum chacoense</name>
    <name type="common">Chaco potato</name>
    <dbReference type="NCBI Taxonomy" id="4108"/>
    <lineage>
        <taxon>Eukaryota</taxon>
        <taxon>Viridiplantae</taxon>
        <taxon>Streptophyta</taxon>
        <taxon>Embryophyta</taxon>
        <taxon>Tracheophyta</taxon>
        <taxon>Spermatophyta</taxon>
        <taxon>Magnoliopsida</taxon>
        <taxon>eudicotyledons</taxon>
        <taxon>Gunneridae</taxon>
        <taxon>Pentapetalae</taxon>
        <taxon>asterids</taxon>
        <taxon>lamiids</taxon>
        <taxon>Solanales</taxon>
        <taxon>Solanaceae</taxon>
        <taxon>Solanoideae</taxon>
        <taxon>Solaneae</taxon>
        <taxon>Solanum</taxon>
    </lineage>
</organism>
<proteinExistence type="predicted"/>
<dbReference type="AlphaFoldDB" id="A0A0V0GSS0"/>
<accession>A0A0V0GSS0</accession>
<protein>
    <submittedName>
        <fullName evidence="1">Putative ovule protein</fullName>
    </submittedName>
</protein>
<name>A0A0V0GSS0_SOLCH</name>